<dbReference type="InterPro" id="IPR040264">
    <property type="entry name" value="T15H9.4-like"/>
</dbReference>
<organism evidence="3 4">
    <name type="scientific">Toxocara canis</name>
    <name type="common">Canine roundworm</name>
    <dbReference type="NCBI Taxonomy" id="6265"/>
    <lineage>
        <taxon>Eukaryota</taxon>
        <taxon>Metazoa</taxon>
        <taxon>Ecdysozoa</taxon>
        <taxon>Nematoda</taxon>
        <taxon>Chromadorea</taxon>
        <taxon>Rhabditida</taxon>
        <taxon>Spirurina</taxon>
        <taxon>Ascaridomorpha</taxon>
        <taxon>Ascaridoidea</taxon>
        <taxon>Toxocaridae</taxon>
        <taxon>Toxocara</taxon>
    </lineage>
</organism>
<dbReference type="PROSITE" id="PS50106">
    <property type="entry name" value="PDZ"/>
    <property type="match status" value="1"/>
</dbReference>
<dbReference type="EMBL" id="UYWY01019893">
    <property type="protein sequence ID" value="VDM39703.1"/>
    <property type="molecule type" value="Genomic_DNA"/>
</dbReference>
<evidence type="ECO:0000259" key="1">
    <source>
        <dbReference type="PROSITE" id="PS50106"/>
    </source>
</evidence>
<dbReference type="WBParaSite" id="TCNE_0000838201-mRNA-1">
    <property type="protein sequence ID" value="TCNE_0000838201-mRNA-1"/>
    <property type="gene ID" value="TCNE_0000838201"/>
</dbReference>
<gene>
    <name evidence="2" type="ORF">TCNE_LOCUS8382</name>
</gene>
<dbReference type="SMART" id="SM00228">
    <property type="entry name" value="PDZ"/>
    <property type="match status" value="1"/>
</dbReference>
<dbReference type="Gene3D" id="2.30.42.10">
    <property type="match status" value="1"/>
</dbReference>
<accession>A0A183UIR2</accession>
<dbReference type="PANTHER" id="PTHR31327">
    <property type="entry name" value="SPERM MEIOSIS PDZ DOMAIN CONTAINING PROTEINS-RELATED"/>
    <property type="match status" value="1"/>
</dbReference>
<keyword evidence="3" id="KW-1185">Reference proteome</keyword>
<dbReference type="InterPro" id="IPR036034">
    <property type="entry name" value="PDZ_sf"/>
</dbReference>
<reference evidence="4" key="1">
    <citation type="submission" date="2016-06" db="UniProtKB">
        <authorList>
            <consortium name="WormBaseParasite"/>
        </authorList>
    </citation>
    <scope>IDENTIFICATION</scope>
</reference>
<protein>
    <submittedName>
        <fullName evidence="4">PDZ domain-containing protein</fullName>
    </submittedName>
</protein>
<feature type="domain" description="PDZ" evidence="1">
    <location>
        <begin position="23"/>
        <end position="87"/>
    </location>
</feature>
<proteinExistence type="predicted"/>
<evidence type="ECO:0000313" key="4">
    <source>
        <dbReference type="WBParaSite" id="TCNE_0000838201-mRNA-1"/>
    </source>
</evidence>
<sequence length="131" mass="14543">MDVFASDRAHGKWYMGTFASDKEISLKLRYRQKVGLGITDFGGAVIVSRVDPGSLSSEVLQQGDELAEIDGKRPSSKDEASQMIVNALVRKRKVSMKVSRANGESQLNSSAKKLPVSQFDFFIDYDMCFPE</sequence>
<evidence type="ECO:0000313" key="2">
    <source>
        <dbReference type="EMBL" id="VDM39703.1"/>
    </source>
</evidence>
<dbReference type="InterPro" id="IPR001478">
    <property type="entry name" value="PDZ"/>
</dbReference>
<dbReference type="CDD" id="cd00136">
    <property type="entry name" value="PDZ_canonical"/>
    <property type="match status" value="1"/>
</dbReference>
<name>A0A183UIR2_TOXCA</name>
<dbReference type="SUPFAM" id="SSF50156">
    <property type="entry name" value="PDZ domain-like"/>
    <property type="match status" value="1"/>
</dbReference>
<reference evidence="2 3" key="2">
    <citation type="submission" date="2018-11" db="EMBL/GenBank/DDBJ databases">
        <authorList>
            <consortium name="Pathogen Informatics"/>
        </authorList>
    </citation>
    <scope>NUCLEOTIDE SEQUENCE [LARGE SCALE GENOMIC DNA]</scope>
</reference>
<dbReference type="Proteomes" id="UP000050794">
    <property type="component" value="Unassembled WGS sequence"/>
</dbReference>
<dbReference type="AlphaFoldDB" id="A0A183UIR2"/>
<evidence type="ECO:0000313" key="3">
    <source>
        <dbReference type="Proteomes" id="UP000050794"/>
    </source>
</evidence>